<evidence type="ECO:0000259" key="1">
    <source>
        <dbReference type="SMART" id="SM00256"/>
    </source>
</evidence>
<dbReference type="GeneID" id="105117734"/>
<evidence type="ECO:0000313" key="3">
    <source>
        <dbReference type="RefSeq" id="XP_011013791.1"/>
    </source>
</evidence>
<name>A0AAJ6TN53_POPEU</name>
<feature type="domain" description="F-box" evidence="1">
    <location>
        <begin position="23"/>
        <end position="63"/>
    </location>
</feature>
<dbReference type="InterPro" id="IPR036047">
    <property type="entry name" value="F-box-like_dom_sf"/>
</dbReference>
<dbReference type="SMART" id="SM00256">
    <property type="entry name" value="FBOX"/>
    <property type="match status" value="1"/>
</dbReference>
<accession>A0AAJ6TN53</accession>
<dbReference type="InterPro" id="IPR050796">
    <property type="entry name" value="SCF_F-box_component"/>
</dbReference>
<dbReference type="AlphaFoldDB" id="A0AAJ6TN53"/>
<dbReference type="Pfam" id="PF00646">
    <property type="entry name" value="F-box"/>
    <property type="match status" value="1"/>
</dbReference>
<dbReference type="InterPro" id="IPR001810">
    <property type="entry name" value="F-box_dom"/>
</dbReference>
<dbReference type="RefSeq" id="XP_011013791.1">
    <property type="nucleotide sequence ID" value="XM_011015489.1"/>
</dbReference>
<dbReference type="Proteomes" id="UP000694918">
    <property type="component" value="Unplaced"/>
</dbReference>
<reference evidence="3" key="1">
    <citation type="submission" date="2025-08" db="UniProtKB">
        <authorList>
            <consortium name="RefSeq"/>
        </authorList>
    </citation>
    <scope>IDENTIFICATION</scope>
</reference>
<sequence>MLRAEGAKTPPPLFSLSMETIVNNEDLLTEILVLLPLKSLLKLKCVSKHWLSLITSHAFSTRRRSYLNSAGDLVFQANRTLEFHLLLNLDSNNYDSAPANVFEKNKPFMKTKMIESCNGLFLCCDDSNPPERLRRYYGNYNHTYSSRFCVWNPTSKRYALLPPLLSLPCSLRGILRLEVVFKCLEGGDCIFFANMKQLHLHNLMPTSCFKAALDDGFLSTVLIFLTL</sequence>
<evidence type="ECO:0000313" key="2">
    <source>
        <dbReference type="Proteomes" id="UP000694918"/>
    </source>
</evidence>
<gene>
    <name evidence="3" type="primary">LOC105117734</name>
</gene>
<protein>
    <submittedName>
        <fullName evidence="3">F-box protein At5g07610-like</fullName>
    </submittedName>
</protein>
<dbReference type="KEGG" id="peu:105117734"/>
<dbReference type="SUPFAM" id="SSF81383">
    <property type="entry name" value="F-box domain"/>
    <property type="match status" value="1"/>
</dbReference>
<organism evidence="2 3">
    <name type="scientific">Populus euphratica</name>
    <name type="common">Euphrates poplar</name>
    <dbReference type="NCBI Taxonomy" id="75702"/>
    <lineage>
        <taxon>Eukaryota</taxon>
        <taxon>Viridiplantae</taxon>
        <taxon>Streptophyta</taxon>
        <taxon>Embryophyta</taxon>
        <taxon>Tracheophyta</taxon>
        <taxon>Spermatophyta</taxon>
        <taxon>Magnoliopsida</taxon>
        <taxon>eudicotyledons</taxon>
        <taxon>Gunneridae</taxon>
        <taxon>Pentapetalae</taxon>
        <taxon>rosids</taxon>
        <taxon>fabids</taxon>
        <taxon>Malpighiales</taxon>
        <taxon>Salicaceae</taxon>
        <taxon>Saliceae</taxon>
        <taxon>Populus</taxon>
    </lineage>
</organism>
<proteinExistence type="predicted"/>
<dbReference type="PANTHER" id="PTHR31672">
    <property type="entry name" value="BNACNNG10540D PROTEIN"/>
    <property type="match status" value="1"/>
</dbReference>
<keyword evidence="2" id="KW-1185">Reference proteome</keyword>